<name>A0AC34GGF2_9BILA</name>
<reference evidence="2" key="1">
    <citation type="submission" date="2022-11" db="UniProtKB">
        <authorList>
            <consortium name="WormBaseParasite"/>
        </authorList>
    </citation>
    <scope>IDENTIFICATION</scope>
</reference>
<evidence type="ECO:0000313" key="1">
    <source>
        <dbReference type="Proteomes" id="UP000887579"/>
    </source>
</evidence>
<protein>
    <submittedName>
        <fullName evidence="2">Uncharacterized protein</fullName>
    </submittedName>
</protein>
<accession>A0AC34GGF2</accession>
<evidence type="ECO:0000313" key="2">
    <source>
        <dbReference type="WBParaSite" id="ES5_v2.g28615.t1"/>
    </source>
</evidence>
<dbReference type="WBParaSite" id="ES5_v2.g28615.t1">
    <property type="protein sequence ID" value="ES5_v2.g28615.t1"/>
    <property type="gene ID" value="ES5_v2.g28615"/>
</dbReference>
<sequence>MSTEAIETNVESLSIEEDSSPSFIISSIKKKHENNPAMFINQNECKESATFLHKYKTICDHSSNTLYIEAEVRFESLNTGSGPNETIVKVFEKYKAPGDIPAQYIAKKLGGDGYHRNLFVMNPQVDLTELDNAQNLVYSHVEKGENRYAKMFFGITYEDPNAEEGKYFWR</sequence>
<organism evidence="1 2">
    <name type="scientific">Panagrolaimus sp. ES5</name>
    <dbReference type="NCBI Taxonomy" id="591445"/>
    <lineage>
        <taxon>Eukaryota</taxon>
        <taxon>Metazoa</taxon>
        <taxon>Ecdysozoa</taxon>
        <taxon>Nematoda</taxon>
        <taxon>Chromadorea</taxon>
        <taxon>Rhabditida</taxon>
        <taxon>Tylenchina</taxon>
        <taxon>Panagrolaimomorpha</taxon>
        <taxon>Panagrolaimoidea</taxon>
        <taxon>Panagrolaimidae</taxon>
        <taxon>Panagrolaimus</taxon>
    </lineage>
</organism>
<proteinExistence type="predicted"/>
<dbReference type="Proteomes" id="UP000887579">
    <property type="component" value="Unplaced"/>
</dbReference>